<dbReference type="SFLD" id="SFLDS00003">
    <property type="entry name" value="Haloacid_Dehalogenase"/>
    <property type="match status" value="1"/>
</dbReference>
<evidence type="ECO:0000313" key="2">
    <source>
        <dbReference type="Proteomes" id="UP000183975"/>
    </source>
</evidence>
<dbReference type="SUPFAM" id="SSF56784">
    <property type="entry name" value="HAD-like"/>
    <property type="match status" value="1"/>
</dbReference>
<protein>
    <submittedName>
        <fullName evidence="1">2-haloacid dehalogenase</fullName>
    </submittedName>
</protein>
<dbReference type="InterPro" id="IPR023198">
    <property type="entry name" value="PGP-like_dom2"/>
</dbReference>
<dbReference type="SFLD" id="SFLDG01135">
    <property type="entry name" value="C1.5.6:_HAD__Beta-PGM__Phospha"/>
    <property type="match status" value="1"/>
</dbReference>
<dbReference type="GO" id="GO:0008253">
    <property type="term" value="F:5'-nucleotidase activity"/>
    <property type="evidence" value="ECO:0007669"/>
    <property type="project" value="InterPro"/>
</dbReference>
<dbReference type="InterPro" id="IPR023214">
    <property type="entry name" value="HAD_sf"/>
</dbReference>
<dbReference type="InterPro" id="IPR036412">
    <property type="entry name" value="HAD-like_sf"/>
</dbReference>
<dbReference type="AlphaFoldDB" id="A0A1M6QIP5"/>
<dbReference type="CDD" id="cd04305">
    <property type="entry name" value="HAD_Neu5Ac-Pase_like"/>
    <property type="match status" value="1"/>
</dbReference>
<dbReference type="Proteomes" id="UP000183975">
    <property type="component" value="Unassembled WGS sequence"/>
</dbReference>
<name>A0A1M6QIP5_9FIRM</name>
<keyword evidence="2" id="KW-1185">Reference proteome</keyword>
<dbReference type="InterPro" id="IPR006439">
    <property type="entry name" value="HAD-SF_hydro_IA"/>
</dbReference>
<dbReference type="NCBIfam" id="TIGR02254">
    <property type="entry name" value="YjjG_YfnB"/>
    <property type="match status" value="1"/>
</dbReference>
<dbReference type="NCBIfam" id="TIGR01549">
    <property type="entry name" value="HAD-SF-IA-v1"/>
    <property type="match status" value="1"/>
</dbReference>
<proteinExistence type="predicted"/>
<dbReference type="SFLD" id="SFLDG01129">
    <property type="entry name" value="C1.5:_HAD__Beta-PGM__Phosphata"/>
    <property type="match status" value="1"/>
</dbReference>
<sequence length="234" mass="26503">MSQKTYKALFFDADKTLLDFVAAEKKGLERVFEKNGIALTDEIRSYYLEMNGQLWESYERGEISRDTVLYTRFGRVFEHLGIDADGIAFEHDYRKELDEGHDLMEGAMELVQTLAPLYELYIVTNGTTETQYKRLGDSGLSPYFKDIFISGEIGSRKPMKAFFDHCFEKAPHLSPEDVLIIGDSLSSDILGGNNAGIDACWMNAENKINDTAAVPTYEIHKLAELYDILGIPKK</sequence>
<accession>A0A1M6QIP5</accession>
<evidence type="ECO:0000313" key="1">
    <source>
        <dbReference type="EMBL" id="SHK20184.1"/>
    </source>
</evidence>
<dbReference type="Gene3D" id="1.10.150.240">
    <property type="entry name" value="Putative phosphatase, domain 2"/>
    <property type="match status" value="1"/>
</dbReference>
<gene>
    <name evidence="1" type="ORF">SAMN02745138_01329</name>
</gene>
<dbReference type="InterPro" id="IPR052550">
    <property type="entry name" value="Pyrimidine_5'-ntase_YjjG"/>
</dbReference>
<dbReference type="RefSeq" id="WP_072850319.1">
    <property type="nucleotide sequence ID" value="NZ_FRAH01000019.1"/>
</dbReference>
<dbReference type="PANTHER" id="PTHR47478:SF1">
    <property type="entry name" value="PYRIMIDINE 5'-NUCLEOTIDASE YJJG"/>
    <property type="match status" value="1"/>
</dbReference>
<dbReference type="InterPro" id="IPR011951">
    <property type="entry name" value="HAD-SF_hydro_IA_YjjG/PynA"/>
</dbReference>
<dbReference type="PANTHER" id="PTHR47478">
    <property type="match status" value="1"/>
</dbReference>
<organism evidence="1 2">
    <name type="scientific">Anaerotignum lactatifermentans DSM 14214</name>
    <dbReference type="NCBI Taxonomy" id="1121323"/>
    <lineage>
        <taxon>Bacteria</taxon>
        <taxon>Bacillati</taxon>
        <taxon>Bacillota</taxon>
        <taxon>Clostridia</taxon>
        <taxon>Lachnospirales</taxon>
        <taxon>Anaerotignaceae</taxon>
        <taxon>Anaerotignum</taxon>
    </lineage>
</organism>
<dbReference type="Pfam" id="PF00702">
    <property type="entry name" value="Hydrolase"/>
    <property type="match status" value="1"/>
</dbReference>
<dbReference type="EMBL" id="FRAH01000019">
    <property type="protein sequence ID" value="SHK20184.1"/>
    <property type="molecule type" value="Genomic_DNA"/>
</dbReference>
<reference evidence="1 2" key="1">
    <citation type="submission" date="2016-11" db="EMBL/GenBank/DDBJ databases">
        <authorList>
            <person name="Jaros S."/>
            <person name="Januszkiewicz K."/>
            <person name="Wedrychowicz H."/>
        </authorList>
    </citation>
    <scope>NUCLEOTIDE SEQUENCE [LARGE SCALE GENOMIC DNA]</scope>
    <source>
        <strain evidence="1 2">DSM 14214</strain>
    </source>
</reference>
<dbReference type="OrthoDB" id="9802350at2"/>
<dbReference type="Gene3D" id="3.40.50.1000">
    <property type="entry name" value="HAD superfamily/HAD-like"/>
    <property type="match status" value="1"/>
</dbReference>